<evidence type="ECO:0000256" key="10">
    <source>
        <dbReference type="PIRSR" id="PIRSR016262-3"/>
    </source>
</evidence>
<evidence type="ECO:0000256" key="7">
    <source>
        <dbReference type="PIRNR" id="PIRNR016262"/>
    </source>
</evidence>
<feature type="binding site" evidence="6 9">
    <location>
        <begin position="153"/>
        <end position="155"/>
    </location>
    <ligand>
        <name>substrate</name>
    </ligand>
</feature>
<comment type="function">
    <text evidence="5 6 7">Catalyzes the transfer of endogenously produced octanoic acid from octanoyl-acyl-carrier-protein onto the lipoyl domains of lipoate-dependent enzymes. Lipoyl-ACP can also act as a substrate although octanoyl-ACP is likely to be the physiological substrate.</text>
</comment>
<dbReference type="InterPro" id="IPR020605">
    <property type="entry name" value="Octanoyltransferase_CS"/>
</dbReference>
<evidence type="ECO:0000256" key="8">
    <source>
        <dbReference type="PIRSR" id="PIRSR016262-1"/>
    </source>
</evidence>
<dbReference type="GO" id="GO:0009249">
    <property type="term" value="P:protein lipoylation"/>
    <property type="evidence" value="ECO:0007669"/>
    <property type="project" value="InterPro"/>
</dbReference>
<comment type="catalytic activity">
    <reaction evidence="6 7">
        <text>octanoyl-[ACP] + L-lysyl-[protein] = N(6)-octanoyl-L-lysyl-[protein] + holo-[ACP] + H(+)</text>
        <dbReference type="Rhea" id="RHEA:17665"/>
        <dbReference type="Rhea" id="RHEA-COMP:9636"/>
        <dbReference type="Rhea" id="RHEA-COMP:9685"/>
        <dbReference type="Rhea" id="RHEA-COMP:9752"/>
        <dbReference type="Rhea" id="RHEA-COMP:9928"/>
        <dbReference type="ChEBI" id="CHEBI:15378"/>
        <dbReference type="ChEBI" id="CHEBI:29969"/>
        <dbReference type="ChEBI" id="CHEBI:64479"/>
        <dbReference type="ChEBI" id="CHEBI:78463"/>
        <dbReference type="ChEBI" id="CHEBI:78809"/>
        <dbReference type="EC" id="2.3.1.181"/>
    </reaction>
</comment>
<sequence>MVPCYFENLGRRDYRSVWDLQEKTLELVKDAKREGRTGMNRLFFVEHDPVFTVGRSGKDSNMLAGAAMLQAKHAEFIHVDRGGDVTYHGPGQIVGYPVFNLEELGLGVKAYVDAIEESIIRTMAMYGISCERLAGATGVWIEPHSSRARKICAIGVKCSRYVTMHGFALNVNTDLSYFKMINPCGFTDKGVTSMAQELGSEVDFRQVQAKLLSVMAEVFHLDIIEY</sequence>
<feature type="domain" description="BPL/LPL catalytic" evidence="11">
    <location>
        <begin position="36"/>
        <end position="223"/>
    </location>
</feature>
<evidence type="ECO:0000256" key="3">
    <source>
        <dbReference type="ARBA" id="ARBA00022679"/>
    </source>
</evidence>
<dbReference type="SUPFAM" id="SSF55681">
    <property type="entry name" value="Class II aaRS and biotin synthetases"/>
    <property type="match status" value="1"/>
</dbReference>
<name>A0A9D9H2V7_9BACT</name>
<dbReference type="AlphaFoldDB" id="A0A9D9H2V7"/>
<comment type="similarity">
    <text evidence="6 7">Belongs to the LipB family.</text>
</comment>
<dbReference type="EC" id="2.3.1.181" evidence="6 7"/>
<protein>
    <recommendedName>
        <fullName evidence="6 7">Octanoyltransferase</fullName>
        <ecNumber evidence="6 7">2.3.1.181</ecNumber>
    </recommendedName>
    <alternativeName>
        <fullName evidence="6">Lipoate-protein ligase B</fullName>
    </alternativeName>
    <alternativeName>
        <fullName evidence="6">Lipoyl/octanoyl transferase</fullName>
    </alternativeName>
    <alternativeName>
        <fullName evidence="6">Octanoyl-[acyl-carrier-protein]-protein N-octanoyltransferase</fullName>
    </alternativeName>
</protein>
<gene>
    <name evidence="6 12" type="primary">lipB</name>
    <name evidence="12" type="ORF">IAB08_07885</name>
</gene>
<feature type="active site" description="Acyl-thioester intermediate" evidence="6 8">
    <location>
        <position position="184"/>
    </location>
</feature>
<dbReference type="PIRSF" id="PIRSF016262">
    <property type="entry name" value="LPLase"/>
    <property type="match status" value="1"/>
</dbReference>
<organism evidence="12 13">
    <name type="scientific">Candidatus Pullibacteroides excrementavium</name>
    <dbReference type="NCBI Taxonomy" id="2840905"/>
    <lineage>
        <taxon>Bacteria</taxon>
        <taxon>Pseudomonadati</taxon>
        <taxon>Bacteroidota</taxon>
        <taxon>Bacteroidia</taxon>
        <taxon>Bacteroidales</taxon>
        <taxon>Candidatus Pullibacteroides</taxon>
    </lineage>
</organism>
<comment type="caution">
    <text evidence="12">The sequence shown here is derived from an EMBL/GenBank/DDBJ whole genome shotgun (WGS) entry which is preliminary data.</text>
</comment>
<dbReference type="CDD" id="cd16444">
    <property type="entry name" value="LipB"/>
    <property type="match status" value="1"/>
</dbReference>
<evidence type="ECO:0000256" key="1">
    <source>
        <dbReference type="ARBA" id="ARBA00004821"/>
    </source>
</evidence>
<feature type="binding site" evidence="6 9">
    <location>
        <begin position="81"/>
        <end position="88"/>
    </location>
    <ligand>
        <name>substrate</name>
    </ligand>
</feature>
<evidence type="ECO:0000256" key="2">
    <source>
        <dbReference type="ARBA" id="ARBA00022490"/>
    </source>
</evidence>
<keyword evidence="4 6" id="KW-0012">Acyltransferase</keyword>
<evidence type="ECO:0000259" key="11">
    <source>
        <dbReference type="PROSITE" id="PS51733"/>
    </source>
</evidence>
<dbReference type="PANTHER" id="PTHR10993:SF12">
    <property type="entry name" value="OCTANOYLTRANSFERASE"/>
    <property type="match status" value="1"/>
</dbReference>
<dbReference type="NCBIfam" id="NF010925">
    <property type="entry name" value="PRK14345.1"/>
    <property type="match status" value="1"/>
</dbReference>
<accession>A0A9D9H2V7</accession>
<dbReference type="NCBIfam" id="TIGR00214">
    <property type="entry name" value="lipB"/>
    <property type="match status" value="1"/>
</dbReference>
<dbReference type="GO" id="GO:0033819">
    <property type="term" value="F:lipoyl(octanoyl) transferase activity"/>
    <property type="evidence" value="ECO:0007669"/>
    <property type="project" value="UniProtKB-EC"/>
</dbReference>
<dbReference type="Gene3D" id="3.30.930.10">
    <property type="entry name" value="Bira Bifunctional Protein, Domain 2"/>
    <property type="match status" value="1"/>
</dbReference>
<comment type="pathway">
    <text evidence="1 6 7">Protein modification; protein lipoylation via endogenous pathway; protein N(6)-(lipoyl)lysine from octanoyl-[acyl-carrier-protein]: step 1/2.</text>
</comment>
<evidence type="ECO:0000256" key="9">
    <source>
        <dbReference type="PIRSR" id="PIRSR016262-2"/>
    </source>
</evidence>
<feature type="site" description="Lowers pKa of active site Cys" evidence="6 10">
    <location>
        <position position="150"/>
    </location>
</feature>
<dbReference type="Proteomes" id="UP000823612">
    <property type="component" value="Unassembled WGS sequence"/>
</dbReference>
<reference evidence="12" key="2">
    <citation type="journal article" date="2021" name="PeerJ">
        <title>Extensive microbial diversity within the chicken gut microbiome revealed by metagenomics and culture.</title>
        <authorList>
            <person name="Gilroy R."/>
            <person name="Ravi A."/>
            <person name="Getino M."/>
            <person name="Pursley I."/>
            <person name="Horton D.L."/>
            <person name="Alikhan N.F."/>
            <person name="Baker D."/>
            <person name="Gharbi K."/>
            <person name="Hall N."/>
            <person name="Watson M."/>
            <person name="Adriaenssens E.M."/>
            <person name="Foster-Nyarko E."/>
            <person name="Jarju S."/>
            <person name="Secka A."/>
            <person name="Antonio M."/>
            <person name="Oren A."/>
            <person name="Chaudhuri R.R."/>
            <person name="La Ragione R."/>
            <person name="Hildebrand F."/>
            <person name="Pallen M.J."/>
        </authorList>
    </citation>
    <scope>NUCLEOTIDE SEQUENCE</scope>
    <source>
        <strain evidence="12">2889</strain>
    </source>
</reference>
<evidence type="ECO:0000313" key="13">
    <source>
        <dbReference type="Proteomes" id="UP000823612"/>
    </source>
</evidence>
<keyword evidence="2 6" id="KW-0963">Cytoplasm</keyword>
<comment type="miscellaneous">
    <text evidence="6">In the reaction, the free carboxyl group of octanoic acid is attached via an amide linkage to the epsilon-amino group of a specific lysine residue of lipoyl domains of lipoate-dependent enzymes.</text>
</comment>
<evidence type="ECO:0000256" key="6">
    <source>
        <dbReference type="HAMAP-Rule" id="MF_00013"/>
    </source>
</evidence>
<dbReference type="FunFam" id="3.30.930.10:FF:000035">
    <property type="entry name" value="Putative lipoyltransferase 2, mitochondrial"/>
    <property type="match status" value="1"/>
</dbReference>
<dbReference type="GO" id="GO:0005737">
    <property type="term" value="C:cytoplasm"/>
    <property type="evidence" value="ECO:0007669"/>
    <property type="project" value="UniProtKB-SubCell"/>
</dbReference>
<reference evidence="12" key="1">
    <citation type="submission" date="2020-10" db="EMBL/GenBank/DDBJ databases">
        <authorList>
            <person name="Gilroy R."/>
        </authorList>
    </citation>
    <scope>NUCLEOTIDE SEQUENCE</scope>
    <source>
        <strain evidence="12">2889</strain>
    </source>
</reference>
<comment type="subcellular location">
    <subcellularLocation>
        <location evidence="6">Cytoplasm</location>
    </subcellularLocation>
</comment>
<evidence type="ECO:0000256" key="5">
    <source>
        <dbReference type="ARBA" id="ARBA00024732"/>
    </source>
</evidence>
<dbReference type="PROSITE" id="PS51733">
    <property type="entry name" value="BPL_LPL_CATALYTIC"/>
    <property type="match status" value="1"/>
</dbReference>
<dbReference type="EMBL" id="JADIMZ010000115">
    <property type="protein sequence ID" value="MBO8433192.1"/>
    <property type="molecule type" value="Genomic_DNA"/>
</dbReference>
<dbReference type="PROSITE" id="PS01313">
    <property type="entry name" value="LIPB"/>
    <property type="match status" value="1"/>
</dbReference>
<dbReference type="HAMAP" id="MF_00013">
    <property type="entry name" value="LipB"/>
    <property type="match status" value="1"/>
</dbReference>
<dbReference type="PANTHER" id="PTHR10993">
    <property type="entry name" value="OCTANOYLTRANSFERASE"/>
    <property type="match status" value="1"/>
</dbReference>
<feature type="binding site" evidence="6 9">
    <location>
        <begin position="166"/>
        <end position="168"/>
    </location>
    <ligand>
        <name>substrate</name>
    </ligand>
</feature>
<dbReference type="InterPro" id="IPR004143">
    <property type="entry name" value="BPL_LPL_catalytic"/>
</dbReference>
<keyword evidence="3 6" id="KW-0808">Transferase</keyword>
<dbReference type="InterPro" id="IPR000544">
    <property type="entry name" value="Octanoyltransferase"/>
</dbReference>
<evidence type="ECO:0000256" key="4">
    <source>
        <dbReference type="ARBA" id="ARBA00023315"/>
    </source>
</evidence>
<proteinExistence type="inferred from homology"/>
<dbReference type="Pfam" id="PF21948">
    <property type="entry name" value="LplA-B_cat"/>
    <property type="match status" value="1"/>
</dbReference>
<evidence type="ECO:0000313" key="12">
    <source>
        <dbReference type="EMBL" id="MBO8433192.1"/>
    </source>
</evidence>
<dbReference type="InterPro" id="IPR045864">
    <property type="entry name" value="aa-tRNA-synth_II/BPL/LPL"/>
</dbReference>